<sequence>MESITKNLSHPVYKKVRVDGPGSIRLIHLLPGALTDELRCTLVSADLSASPSYEALSYVWGEPVFDATIVCNEDVPFKITSSLYRALVRLRAVDKPRVLWVDQICINQNDNPEKATQVNHMTRIYSQCQNAIVWLGDVPLKLQTTLVKFIQTLSSAQKQQHRDGMIRGDNDVSALQLSEMDTAQRKRYGLPNWPDPRWKLLLYIYASLWMRRTWIVQEVALPRKVDVQIGPVVIDWRSLSSILFYVESLKVLGLSFGSLGSWKAFLALGVRRARTQEGEFSPLSELLFEHRRVKATDARDRIFGLMGLSAEREEMHADYEATIACVFTDATIGIFRRSGNLDILGLVGSVRPDRPKDLPSWVPDYGSPQGPHPITKRGMLYTSKNPQVSVKFAAGGHGQLSFIIDGPTLVIPALIIGEIHELAGCCGGQRDDDVDVQNGLGQVSVAYAFQGLKDQVEAINKSLSWQKFARRSIGTSLVYKPTGESMQDAFFMTYCEGQVEKTTDEIRAVHALEIFATTVWRILTLGFGCTWLPVAMPLVVVSGFLVWISRPVWSFLGYPSVSTMERYADTAKDVTERRPCTTKNGLVGLAPPDSVPGDRLALLQAGRVPVVLRQDVDGYRLIGEAYVHGAMYGEMFDDQKVAKIKIK</sequence>
<accession>A0ACC0DBH7</accession>
<dbReference type="Proteomes" id="UP001497680">
    <property type="component" value="Unassembled WGS sequence"/>
</dbReference>
<dbReference type="EMBL" id="MU394293">
    <property type="protein sequence ID" value="KAI6090018.1"/>
    <property type="molecule type" value="Genomic_DNA"/>
</dbReference>
<evidence type="ECO:0000313" key="2">
    <source>
        <dbReference type="Proteomes" id="UP001497680"/>
    </source>
</evidence>
<gene>
    <name evidence="1" type="ORF">F4821DRAFT_230451</name>
</gene>
<protein>
    <submittedName>
        <fullName evidence="1">Heterokaryon incompatibility protein-domain-containing protein</fullName>
    </submittedName>
</protein>
<reference evidence="1 2" key="1">
    <citation type="journal article" date="2022" name="New Phytol.">
        <title>Ecological generalism drives hyperdiversity of secondary metabolite gene clusters in xylarialean endophytes.</title>
        <authorList>
            <person name="Franco M.E.E."/>
            <person name="Wisecaver J.H."/>
            <person name="Arnold A.E."/>
            <person name="Ju Y.M."/>
            <person name="Slot J.C."/>
            <person name="Ahrendt S."/>
            <person name="Moore L.P."/>
            <person name="Eastman K.E."/>
            <person name="Scott K."/>
            <person name="Konkel Z."/>
            <person name="Mondo S.J."/>
            <person name="Kuo A."/>
            <person name="Hayes R.D."/>
            <person name="Haridas S."/>
            <person name="Andreopoulos B."/>
            <person name="Riley R."/>
            <person name="LaButti K."/>
            <person name="Pangilinan J."/>
            <person name="Lipzen A."/>
            <person name="Amirebrahimi M."/>
            <person name="Yan J."/>
            <person name="Adam C."/>
            <person name="Keymanesh K."/>
            <person name="Ng V."/>
            <person name="Louie K."/>
            <person name="Northen T."/>
            <person name="Drula E."/>
            <person name="Henrissat B."/>
            <person name="Hsieh H.M."/>
            <person name="Youens-Clark K."/>
            <person name="Lutzoni F."/>
            <person name="Miadlikowska J."/>
            <person name="Eastwood D.C."/>
            <person name="Hamelin R.C."/>
            <person name="Grigoriev I.V."/>
            <person name="U'Ren J.M."/>
        </authorList>
    </citation>
    <scope>NUCLEOTIDE SEQUENCE [LARGE SCALE GENOMIC DNA]</scope>
    <source>
        <strain evidence="1 2">ER1909</strain>
    </source>
</reference>
<evidence type="ECO:0000313" key="1">
    <source>
        <dbReference type="EMBL" id="KAI6090018.1"/>
    </source>
</evidence>
<comment type="caution">
    <text evidence="1">The sequence shown here is derived from an EMBL/GenBank/DDBJ whole genome shotgun (WGS) entry which is preliminary data.</text>
</comment>
<organism evidence="1 2">
    <name type="scientific">Hypoxylon rubiginosum</name>
    <dbReference type="NCBI Taxonomy" id="110542"/>
    <lineage>
        <taxon>Eukaryota</taxon>
        <taxon>Fungi</taxon>
        <taxon>Dikarya</taxon>
        <taxon>Ascomycota</taxon>
        <taxon>Pezizomycotina</taxon>
        <taxon>Sordariomycetes</taxon>
        <taxon>Xylariomycetidae</taxon>
        <taxon>Xylariales</taxon>
        <taxon>Hypoxylaceae</taxon>
        <taxon>Hypoxylon</taxon>
    </lineage>
</organism>
<keyword evidence="2" id="KW-1185">Reference proteome</keyword>
<proteinExistence type="predicted"/>
<name>A0ACC0DBH7_9PEZI</name>